<sequence length="90" mass="10367">MGAFPDEHTVNQWYDAALKLKNLNPGVGKFTIEKVSPEWYTLGTSDDVNNFIDSVHENELKEYRSKCFWLLLNDTGGRDMPIIPMQKFLS</sequence>
<evidence type="ECO:0000313" key="1">
    <source>
        <dbReference type="EMBL" id="CAG8743794.1"/>
    </source>
</evidence>
<name>A0ACA9QA20_9GLOM</name>
<protein>
    <submittedName>
        <fullName evidence="1">7831_t:CDS:1</fullName>
    </submittedName>
</protein>
<accession>A0ACA9QA20</accession>
<organism evidence="1 2">
    <name type="scientific">Racocetra persica</name>
    <dbReference type="NCBI Taxonomy" id="160502"/>
    <lineage>
        <taxon>Eukaryota</taxon>
        <taxon>Fungi</taxon>
        <taxon>Fungi incertae sedis</taxon>
        <taxon>Mucoromycota</taxon>
        <taxon>Glomeromycotina</taxon>
        <taxon>Glomeromycetes</taxon>
        <taxon>Diversisporales</taxon>
        <taxon>Gigasporaceae</taxon>
        <taxon>Racocetra</taxon>
    </lineage>
</organism>
<dbReference type="EMBL" id="CAJVQC010029842">
    <property type="protein sequence ID" value="CAG8743794.1"/>
    <property type="molecule type" value="Genomic_DNA"/>
</dbReference>
<reference evidence="1" key="1">
    <citation type="submission" date="2021-06" db="EMBL/GenBank/DDBJ databases">
        <authorList>
            <person name="Kallberg Y."/>
            <person name="Tangrot J."/>
            <person name="Rosling A."/>
        </authorList>
    </citation>
    <scope>NUCLEOTIDE SEQUENCE</scope>
    <source>
        <strain evidence="1">MA461A</strain>
    </source>
</reference>
<comment type="caution">
    <text evidence="1">The sequence shown here is derived from an EMBL/GenBank/DDBJ whole genome shotgun (WGS) entry which is preliminary data.</text>
</comment>
<feature type="non-terminal residue" evidence="1">
    <location>
        <position position="90"/>
    </location>
</feature>
<keyword evidence="2" id="KW-1185">Reference proteome</keyword>
<proteinExistence type="predicted"/>
<evidence type="ECO:0000313" key="2">
    <source>
        <dbReference type="Proteomes" id="UP000789920"/>
    </source>
</evidence>
<gene>
    <name evidence="1" type="ORF">RPERSI_LOCUS13430</name>
</gene>
<dbReference type="Proteomes" id="UP000789920">
    <property type="component" value="Unassembled WGS sequence"/>
</dbReference>